<dbReference type="PROSITE" id="PS50088">
    <property type="entry name" value="ANK_REPEAT"/>
    <property type="match status" value="15"/>
</dbReference>
<gene>
    <name evidence="4" type="ORF">PAC_17699</name>
</gene>
<keyword evidence="2 3" id="KW-0040">ANK repeat</keyword>
<dbReference type="InterPro" id="IPR036770">
    <property type="entry name" value="Ankyrin_rpt-contain_sf"/>
</dbReference>
<feature type="repeat" description="ANK" evidence="3">
    <location>
        <begin position="492"/>
        <end position="524"/>
    </location>
</feature>
<feature type="repeat" description="ANK" evidence="3">
    <location>
        <begin position="289"/>
        <end position="321"/>
    </location>
</feature>
<evidence type="ECO:0000256" key="2">
    <source>
        <dbReference type="ARBA" id="ARBA00023043"/>
    </source>
</evidence>
<feature type="repeat" description="ANK" evidence="3">
    <location>
        <begin position="651"/>
        <end position="683"/>
    </location>
</feature>
<evidence type="ECO:0000313" key="4">
    <source>
        <dbReference type="EMBL" id="CZR67800.1"/>
    </source>
</evidence>
<feature type="repeat" description="ANK" evidence="3">
    <location>
        <begin position="553"/>
        <end position="585"/>
    </location>
</feature>
<dbReference type="SUPFAM" id="SSF48403">
    <property type="entry name" value="Ankyrin repeat"/>
    <property type="match status" value="2"/>
</dbReference>
<dbReference type="InterPro" id="IPR002110">
    <property type="entry name" value="Ankyrin_rpt"/>
</dbReference>
<dbReference type="EMBL" id="FJOG01000047">
    <property type="protein sequence ID" value="CZR67800.1"/>
    <property type="molecule type" value="Genomic_DNA"/>
</dbReference>
<feature type="repeat" description="ANK" evidence="3">
    <location>
        <begin position="790"/>
        <end position="822"/>
    </location>
</feature>
<keyword evidence="5" id="KW-1185">Reference proteome</keyword>
<dbReference type="OrthoDB" id="5428966at2759"/>
<dbReference type="Proteomes" id="UP000184330">
    <property type="component" value="Unassembled WGS sequence"/>
</dbReference>
<keyword evidence="1" id="KW-0677">Repeat</keyword>
<dbReference type="PANTHER" id="PTHR24189:SF50">
    <property type="entry name" value="ANKYRIN REPEAT AND SOCS BOX PROTEIN 2"/>
    <property type="match status" value="1"/>
</dbReference>
<dbReference type="AlphaFoldDB" id="A0A1L7XRZ2"/>
<feature type="repeat" description="ANK" evidence="3">
    <location>
        <begin position="616"/>
        <end position="648"/>
    </location>
</feature>
<sequence>MAFLKIRLAQRQQENKKSHVYVKGVLLPKLEIEKKAARCYVPLAEQYALEKCETPKGILIITPTSDCYMRCVKTRDLPWIYFLRQLPSIRNLNMLIDMPPQTLRAIMPAVCPGAPLAISDQMEQIVHHLSATMPVKRDEDIYSVLRHIVGLDYASPTTEILKLTVYLLSNKLLGYRVDSYSSAMVICDELLKWFQMGDNYLLLKAILSHRLPTIEAFAEGIFASALEVEDRQMLRIFLDSGMNPNITIIDREDNWEHTALQFATRRHGLSLVKLLLEFEVDVDLTSRGNPSTPLQIAARNGNIEIAQSLISRGATVDRFNKWESSPLQNAAMGGNTELASILLDHGADINAQSRNYGCPLECAIRARAIGLVEMLLERGADIDCRPQTCVNTPLQSAAMIDDHEMVQRLLQRGADANAPAAKWCGKTALQWAAMNGNFNLCQVLIKAGADLNAAPAVGIIGTTTLVAAVSSNNYQLVELLLQYGAEVNDERSGKTALEIAARLNDTAIMRLLLSAKANPRLGTPVLFAAKNQNSVLISTLLQSGADINKMDRVGRSALSIAVEKNDLSLVQFLLGASANPNPVSMVGAARLGNLDMIEILLRAGADCNQPQPEFFDRLNALQAAAAKGNIKVVRHLLAAGAELNCPAAGNRGRTALQAAVKSGDLELIQFMIDQGADLSSPAAEFGGATALQEAVSSSDRGLVRILLAAGANADDAPSDTGSTSLQRAAAKGDDDLIRLLLEYGADINRPAAHHGGRTALQAAAGGGHYHMVQLLLARGANANAPASRHHGETALQAAAEKGYLHIAEVLLDKGASVNAHGSETGGYTALESAVASGRIDMLKLLLNAGADITSDIGRSQLTSALSLATAMGHNAAAKFLKYHQIC</sequence>
<reference evidence="4 5" key="1">
    <citation type="submission" date="2016-03" db="EMBL/GenBank/DDBJ databases">
        <authorList>
            <person name="Ploux O."/>
        </authorList>
    </citation>
    <scope>NUCLEOTIDE SEQUENCE [LARGE SCALE GENOMIC DNA]</scope>
    <source>
        <strain evidence="4 5">UAMH 11012</strain>
    </source>
</reference>
<dbReference type="InterPro" id="IPR050745">
    <property type="entry name" value="Multifunctional_regulatory"/>
</dbReference>
<feature type="repeat" description="ANK" evidence="3">
    <location>
        <begin position="389"/>
        <end position="421"/>
    </location>
</feature>
<dbReference type="SMART" id="SM00248">
    <property type="entry name" value="ANK"/>
    <property type="match status" value="19"/>
</dbReference>
<feature type="repeat" description="ANK" evidence="3">
    <location>
        <begin position="686"/>
        <end position="718"/>
    </location>
</feature>
<dbReference type="STRING" id="576137.A0A1L7XRZ2"/>
<dbReference type="PROSITE" id="PS50297">
    <property type="entry name" value="ANK_REP_REGION"/>
    <property type="match status" value="14"/>
</dbReference>
<evidence type="ECO:0000313" key="5">
    <source>
        <dbReference type="Proteomes" id="UP000184330"/>
    </source>
</evidence>
<feature type="repeat" description="ANK" evidence="3">
    <location>
        <begin position="424"/>
        <end position="456"/>
    </location>
</feature>
<protein>
    <submittedName>
        <fullName evidence="4">Uncharacterized protein</fullName>
    </submittedName>
</protein>
<proteinExistence type="predicted"/>
<dbReference type="Pfam" id="PF12796">
    <property type="entry name" value="Ank_2"/>
    <property type="match status" value="8"/>
</dbReference>
<dbReference type="Pfam" id="PF13606">
    <property type="entry name" value="Ank_3"/>
    <property type="match status" value="1"/>
</dbReference>
<dbReference type="PANTHER" id="PTHR24189">
    <property type="entry name" value="MYOTROPHIN"/>
    <property type="match status" value="1"/>
</dbReference>
<organism evidence="4 5">
    <name type="scientific">Phialocephala subalpina</name>
    <dbReference type="NCBI Taxonomy" id="576137"/>
    <lineage>
        <taxon>Eukaryota</taxon>
        <taxon>Fungi</taxon>
        <taxon>Dikarya</taxon>
        <taxon>Ascomycota</taxon>
        <taxon>Pezizomycotina</taxon>
        <taxon>Leotiomycetes</taxon>
        <taxon>Helotiales</taxon>
        <taxon>Mollisiaceae</taxon>
        <taxon>Phialocephala</taxon>
        <taxon>Phialocephala fortinii species complex</taxon>
    </lineage>
</organism>
<accession>A0A1L7XRZ2</accession>
<feature type="repeat" description="ANK" evidence="3">
    <location>
        <begin position="322"/>
        <end position="354"/>
    </location>
</feature>
<feature type="repeat" description="ANK" evidence="3">
    <location>
        <begin position="755"/>
        <end position="787"/>
    </location>
</feature>
<evidence type="ECO:0000256" key="3">
    <source>
        <dbReference type="PROSITE-ProRule" id="PRU00023"/>
    </source>
</evidence>
<name>A0A1L7XRZ2_9HELO</name>
<feature type="repeat" description="ANK" evidence="3">
    <location>
        <begin position="460"/>
        <end position="492"/>
    </location>
</feature>
<evidence type="ECO:0000256" key="1">
    <source>
        <dbReference type="ARBA" id="ARBA00022737"/>
    </source>
</evidence>
<feature type="repeat" description="ANK" evidence="3">
    <location>
        <begin position="825"/>
        <end position="852"/>
    </location>
</feature>
<dbReference type="Gene3D" id="1.25.40.20">
    <property type="entry name" value="Ankyrin repeat-containing domain"/>
    <property type="match status" value="5"/>
</dbReference>
<feature type="repeat" description="ANK" evidence="3">
    <location>
        <begin position="720"/>
        <end position="752"/>
    </location>
</feature>
<feature type="repeat" description="ANK" evidence="3">
    <location>
        <begin position="520"/>
        <end position="552"/>
    </location>
</feature>
<dbReference type="PRINTS" id="PR01415">
    <property type="entry name" value="ANKYRIN"/>
</dbReference>